<protein>
    <recommendedName>
        <fullName evidence="7">Quaternary amine transport ATP-binding protein</fullName>
        <ecNumber evidence="7">7.6.2.9</ecNumber>
    </recommendedName>
</protein>
<evidence type="ECO:0000256" key="1">
    <source>
        <dbReference type="ARBA" id="ARBA00005417"/>
    </source>
</evidence>
<evidence type="ECO:0000313" key="9">
    <source>
        <dbReference type="EMBL" id="MDP9650019.1"/>
    </source>
</evidence>
<comment type="caution">
    <text evidence="9">The sequence shown here is derived from an EMBL/GenBank/DDBJ whole genome shotgun (WGS) entry which is preliminary data.</text>
</comment>
<dbReference type="SUPFAM" id="SSF54631">
    <property type="entry name" value="CBS-domain pair"/>
    <property type="match status" value="1"/>
</dbReference>
<evidence type="ECO:0000256" key="2">
    <source>
        <dbReference type="ARBA" id="ARBA00022448"/>
    </source>
</evidence>
<keyword evidence="4 7" id="KW-0472">Membrane</keyword>
<keyword evidence="6 7" id="KW-0067">ATP-binding</keyword>
<keyword evidence="5 7" id="KW-0547">Nucleotide-binding</keyword>
<dbReference type="InterPro" id="IPR017871">
    <property type="entry name" value="ABC_transporter-like_CS"/>
</dbReference>
<dbReference type="CDD" id="cd03294">
    <property type="entry name" value="ABC_Pro_Gly_Betaine"/>
    <property type="match status" value="1"/>
</dbReference>
<reference evidence="9" key="1">
    <citation type="submission" date="2023-07" db="EMBL/GenBank/DDBJ databases">
        <title>Sorghum-associated microbial communities from plants grown in Nebraska, USA.</title>
        <authorList>
            <person name="Schachtman D."/>
        </authorList>
    </citation>
    <scope>NUCLEOTIDE SEQUENCE</scope>
    <source>
        <strain evidence="9">DS1061</strain>
    </source>
</reference>
<dbReference type="EMBL" id="JAURTK010000007">
    <property type="protein sequence ID" value="MDP9650019.1"/>
    <property type="molecule type" value="Genomic_DNA"/>
</dbReference>
<comment type="similarity">
    <text evidence="1 7">Belongs to the ABC transporter superfamily.</text>
</comment>
<dbReference type="FunFam" id="3.40.50.300:FF:000201">
    <property type="entry name" value="Glycine betaine/L-proline ABC transporter ATP-binding protein"/>
    <property type="match status" value="1"/>
</dbReference>
<evidence type="ECO:0000256" key="7">
    <source>
        <dbReference type="RuleBase" id="RU369116"/>
    </source>
</evidence>
<dbReference type="InterPro" id="IPR003593">
    <property type="entry name" value="AAA+_ATPase"/>
</dbReference>
<dbReference type="PANTHER" id="PTHR43869">
    <property type="entry name" value="GLYCINE BETAINE/PROLINE BETAINE TRANSPORT SYSTEM ATP-BINDING PROTEIN PROV"/>
    <property type="match status" value="1"/>
</dbReference>
<dbReference type="InterPro" id="IPR046342">
    <property type="entry name" value="CBS_dom_sf"/>
</dbReference>
<dbReference type="GO" id="GO:0006970">
    <property type="term" value="P:response to osmotic stress"/>
    <property type="evidence" value="ECO:0007669"/>
    <property type="project" value="UniProtKB-ARBA"/>
</dbReference>
<dbReference type="Pfam" id="PF00005">
    <property type="entry name" value="ABC_tran"/>
    <property type="match status" value="1"/>
</dbReference>
<comment type="catalytic activity">
    <reaction evidence="7">
        <text>a quaternary ammonium(out) + ATP + H2O = a quaternary ammonium(in) + ADP + phosphate + H(+)</text>
        <dbReference type="Rhea" id="RHEA:11036"/>
        <dbReference type="ChEBI" id="CHEBI:15377"/>
        <dbReference type="ChEBI" id="CHEBI:15378"/>
        <dbReference type="ChEBI" id="CHEBI:30616"/>
        <dbReference type="ChEBI" id="CHEBI:35267"/>
        <dbReference type="ChEBI" id="CHEBI:43474"/>
        <dbReference type="ChEBI" id="CHEBI:456216"/>
    </reaction>
</comment>
<dbReference type="EC" id="7.6.2.9" evidence="7"/>
<dbReference type="GO" id="GO:0016887">
    <property type="term" value="F:ATP hydrolysis activity"/>
    <property type="evidence" value="ECO:0007669"/>
    <property type="project" value="UniProtKB-UniRule"/>
</dbReference>
<evidence type="ECO:0000256" key="6">
    <source>
        <dbReference type="ARBA" id="ARBA00022840"/>
    </source>
</evidence>
<dbReference type="PROSITE" id="PS50893">
    <property type="entry name" value="ABC_TRANSPORTER_2"/>
    <property type="match status" value="1"/>
</dbReference>
<dbReference type="Gene3D" id="3.40.50.300">
    <property type="entry name" value="P-loop containing nucleotide triphosphate hydrolases"/>
    <property type="match status" value="1"/>
</dbReference>
<accession>A0AB73IJH8</accession>
<feature type="domain" description="ABC transporter" evidence="8">
    <location>
        <begin position="30"/>
        <end position="266"/>
    </location>
</feature>
<dbReference type="GO" id="GO:0031460">
    <property type="term" value="P:glycine betaine transport"/>
    <property type="evidence" value="ECO:0007669"/>
    <property type="project" value="InterPro"/>
</dbReference>
<dbReference type="GO" id="GO:0005886">
    <property type="term" value="C:plasma membrane"/>
    <property type="evidence" value="ECO:0007669"/>
    <property type="project" value="UniProtKB-SubCell"/>
</dbReference>
<name>A0AB73IJH8_9BURK</name>
<keyword evidence="4 7" id="KW-0997">Cell inner membrane</keyword>
<dbReference type="InterPro" id="IPR005892">
    <property type="entry name" value="Gly-betaine_transp_ATP-bd"/>
</dbReference>
<sequence>MNSPKVVVEGLCKVFGTNPKQALAMLAGGATKEEVFARTGQIVGVHNVSFEVKEGEIFVLMGLSGSGKSTLIRLINRLVEPSAGKVLIDGRDVASVPRAELTALRRKDMSMVFQSFALMPQRTVLSNAAFGLEVAGVSRKEREARAMTVLEQVGLAPFAAKLPAQLSGGMQQRVGLARALAVNPSLMIMDEAFSALDPLKRKEMQNVLLDLQREQQRTILFVSHDLEEAMRIGTRIAIMEGGKVVQIGTPQEIITNPADDYVRAFFEGIDTSRYLTAGDLMQTDAVPLMHSHSPQIDASSVAATLNGSADYAFVLDSERKIRGFVCRDETGSASAKLNYVECIRRTTPLDDVVERVVASRAPLPVVEADGSYCGSVNKTNVLNVLTRHRGSHV</sequence>
<dbReference type="RefSeq" id="WP_087750795.1">
    <property type="nucleotide sequence ID" value="NZ_JAURTK010000007.1"/>
</dbReference>
<dbReference type="NCBIfam" id="TIGR01186">
    <property type="entry name" value="proV"/>
    <property type="match status" value="1"/>
</dbReference>
<keyword evidence="2 7" id="KW-0813">Transport</keyword>
<comment type="subcellular location">
    <subcellularLocation>
        <location evidence="7">Cell inner membrane</location>
        <topology evidence="7">Peripheral membrane protein</topology>
    </subcellularLocation>
</comment>
<evidence type="ECO:0000256" key="3">
    <source>
        <dbReference type="ARBA" id="ARBA00022475"/>
    </source>
</evidence>
<dbReference type="GO" id="GO:0015418">
    <property type="term" value="F:ABC-type quaternary ammonium compound transporting activity"/>
    <property type="evidence" value="ECO:0007669"/>
    <property type="project" value="UniProtKB-EC"/>
</dbReference>
<keyword evidence="3" id="KW-1003">Cell membrane</keyword>
<gene>
    <name evidence="9" type="ORF">J2793_005487</name>
</gene>
<proteinExistence type="inferred from homology"/>
<dbReference type="InterPro" id="IPR003439">
    <property type="entry name" value="ABC_transporter-like_ATP-bd"/>
</dbReference>
<evidence type="ECO:0000256" key="4">
    <source>
        <dbReference type="ARBA" id="ARBA00022519"/>
    </source>
</evidence>
<dbReference type="AlphaFoldDB" id="A0AB73IJH8"/>
<comment type="subunit">
    <text evidence="7">The complex is probably composed of two ATP-binding proteins, two transmembrane proteins and a solute-binding protein.</text>
</comment>
<dbReference type="PANTHER" id="PTHR43869:SF1">
    <property type="entry name" value="GLYCINE BETAINE_PROLINE BETAINE TRANSPORT SYSTEM ATP-BINDING PROTEIN PROV"/>
    <property type="match status" value="1"/>
</dbReference>
<evidence type="ECO:0000259" key="8">
    <source>
        <dbReference type="PROSITE" id="PS50893"/>
    </source>
</evidence>
<dbReference type="GO" id="GO:0006865">
    <property type="term" value="P:amino acid transport"/>
    <property type="evidence" value="ECO:0007669"/>
    <property type="project" value="UniProtKB-UniRule"/>
</dbReference>
<dbReference type="SMART" id="SM00382">
    <property type="entry name" value="AAA"/>
    <property type="match status" value="1"/>
</dbReference>
<dbReference type="InterPro" id="IPR051921">
    <property type="entry name" value="ABC_osmolyte_uptake_ATP-bind"/>
</dbReference>
<dbReference type="InterPro" id="IPR027417">
    <property type="entry name" value="P-loop_NTPase"/>
</dbReference>
<evidence type="ECO:0000313" key="10">
    <source>
        <dbReference type="Proteomes" id="UP001229486"/>
    </source>
</evidence>
<organism evidence="9 10">
    <name type="scientific">Paraburkholderia caledonica</name>
    <dbReference type="NCBI Taxonomy" id="134536"/>
    <lineage>
        <taxon>Bacteria</taxon>
        <taxon>Pseudomonadati</taxon>
        <taxon>Pseudomonadota</taxon>
        <taxon>Betaproteobacteria</taxon>
        <taxon>Burkholderiales</taxon>
        <taxon>Burkholderiaceae</taxon>
        <taxon>Paraburkholderia</taxon>
    </lineage>
</organism>
<dbReference type="SUPFAM" id="SSF52540">
    <property type="entry name" value="P-loop containing nucleoside triphosphate hydrolases"/>
    <property type="match status" value="1"/>
</dbReference>
<dbReference type="GO" id="GO:0005524">
    <property type="term" value="F:ATP binding"/>
    <property type="evidence" value="ECO:0007669"/>
    <property type="project" value="UniProtKB-UniRule"/>
</dbReference>
<evidence type="ECO:0000256" key="5">
    <source>
        <dbReference type="ARBA" id="ARBA00022741"/>
    </source>
</evidence>
<dbReference type="PROSITE" id="PS00211">
    <property type="entry name" value="ABC_TRANSPORTER_1"/>
    <property type="match status" value="1"/>
</dbReference>
<dbReference type="Proteomes" id="UP001229486">
    <property type="component" value="Unassembled WGS sequence"/>
</dbReference>